<keyword evidence="2" id="KW-1185">Reference proteome</keyword>
<reference evidence="1" key="5">
    <citation type="journal article" date="2021" name="G3 (Bethesda)">
        <title>Aegilops tauschii genome assembly Aet v5.0 features greater sequence contiguity and improved annotation.</title>
        <authorList>
            <person name="Wang L."/>
            <person name="Zhu T."/>
            <person name="Rodriguez J.C."/>
            <person name="Deal K.R."/>
            <person name="Dubcovsky J."/>
            <person name="McGuire P.E."/>
            <person name="Lux T."/>
            <person name="Spannagl M."/>
            <person name="Mayer K.F.X."/>
            <person name="Baldrich P."/>
            <person name="Meyers B.C."/>
            <person name="Huo N."/>
            <person name="Gu Y.Q."/>
            <person name="Zhou H."/>
            <person name="Devos K.M."/>
            <person name="Bennetzen J.L."/>
            <person name="Unver T."/>
            <person name="Budak H."/>
            <person name="Gulick P.J."/>
            <person name="Galiba G."/>
            <person name="Kalapos B."/>
            <person name="Nelson D.R."/>
            <person name="Li P."/>
            <person name="You F.M."/>
            <person name="Luo M.C."/>
            <person name="Dvorak J."/>
        </authorList>
    </citation>
    <scope>NUCLEOTIDE SEQUENCE [LARGE SCALE GENOMIC DNA]</scope>
    <source>
        <strain evidence="1">cv. AL8/78</strain>
    </source>
</reference>
<sequence>FDDEYYLFAGEGSDPDDVEHDELGDTRHNTYVDHDPLDYVYSNLPDHTHILKHAANCDHCKAKKFVSEAPGFCCRSG</sequence>
<dbReference type="Gramene" id="AET1Gv20978000.1">
    <property type="protein sequence ID" value="AET1Gv20978000.1"/>
    <property type="gene ID" value="AET1Gv20978000"/>
</dbReference>
<evidence type="ECO:0000313" key="2">
    <source>
        <dbReference type="Proteomes" id="UP000015105"/>
    </source>
</evidence>
<dbReference type="EnsemblPlants" id="AET1Gv20978000.1">
    <property type="protein sequence ID" value="AET1Gv20978000.1"/>
    <property type="gene ID" value="AET1Gv20978000"/>
</dbReference>
<dbReference type="Proteomes" id="UP000015105">
    <property type="component" value="Chromosome 1D"/>
</dbReference>
<organism evidence="1 2">
    <name type="scientific">Aegilops tauschii subsp. strangulata</name>
    <name type="common">Goatgrass</name>
    <dbReference type="NCBI Taxonomy" id="200361"/>
    <lineage>
        <taxon>Eukaryota</taxon>
        <taxon>Viridiplantae</taxon>
        <taxon>Streptophyta</taxon>
        <taxon>Embryophyta</taxon>
        <taxon>Tracheophyta</taxon>
        <taxon>Spermatophyta</taxon>
        <taxon>Magnoliopsida</taxon>
        <taxon>Liliopsida</taxon>
        <taxon>Poales</taxon>
        <taxon>Poaceae</taxon>
        <taxon>BOP clade</taxon>
        <taxon>Pooideae</taxon>
        <taxon>Triticodae</taxon>
        <taxon>Triticeae</taxon>
        <taxon>Triticinae</taxon>
        <taxon>Aegilops</taxon>
    </lineage>
</organism>
<proteinExistence type="predicted"/>
<reference evidence="2" key="1">
    <citation type="journal article" date="2014" name="Science">
        <title>Ancient hybridizations among the ancestral genomes of bread wheat.</title>
        <authorList>
            <consortium name="International Wheat Genome Sequencing Consortium,"/>
            <person name="Marcussen T."/>
            <person name="Sandve S.R."/>
            <person name="Heier L."/>
            <person name="Spannagl M."/>
            <person name="Pfeifer M."/>
            <person name="Jakobsen K.S."/>
            <person name="Wulff B.B."/>
            <person name="Steuernagel B."/>
            <person name="Mayer K.F."/>
            <person name="Olsen O.A."/>
        </authorList>
    </citation>
    <scope>NUCLEOTIDE SEQUENCE [LARGE SCALE GENOMIC DNA]</scope>
    <source>
        <strain evidence="2">cv. AL8/78</strain>
    </source>
</reference>
<dbReference type="STRING" id="200361.A0A452ZYW4"/>
<reference evidence="1" key="4">
    <citation type="submission" date="2019-03" db="UniProtKB">
        <authorList>
            <consortium name="EnsemblPlants"/>
        </authorList>
    </citation>
    <scope>IDENTIFICATION</scope>
</reference>
<reference evidence="1" key="3">
    <citation type="journal article" date="2017" name="Nature">
        <title>Genome sequence of the progenitor of the wheat D genome Aegilops tauschii.</title>
        <authorList>
            <person name="Luo M.C."/>
            <person name="Gu Y.Q."/>
            <person name="Puiu D."/>
            <person name="Wang H."/>
            <person name="Twardziok S.O."/>
            <person name="Deal K.R."/>
            <person name="Huo N."/>
            <person name="Zhu T."/>
            <person name="Wang L."/>
            <person name="Wang Y."/>
            <person name="McGuire P.E."/>
            <person name="Liu S."/>
            <person name="Long H."/>
            <person name="Ramasamy R.K."/>
            <person name="Rodriguez J.C."/>
            <person name="Van S.L."/>
            <person name="Yuan L."/>
            <person name="Wang Z."/>
            <person name="Xia Z."/>
            <person name="Xiao L."/>
            <person name="Anderson O.D."/>
            <person name="Ouyang S."/>
            <person name="Liang Y."/>
            <person name="Zimin A.V."/>
            <person name="Pertea G."/>
            <person name="Qi P."/>
            <person name="Bennetzen J.L."/>
            <person name="Dai X."/>
            <person name="Dawson M.W."/>
            <person name="Muller H.G."/>
            <person name="Kugler K."/>
            <person name="Rivarola-Duarte L."/>
            <person name="Spannagl M."/>
            <person name="Mayer K.F.X."/>
            <person name="Lu F.H."/>
            <person name="Bevan M.W."/>
            <person name="Leroy P."/>
            <person name="Li P."/>
            <person name="You F.M."/>
            <person name="Sun Q."/>
            <person name="Liu Z."/>
            <person name="Lyons E."/>
            <person name="Wicker T."/>
            <person name="Salzberg S.L."/>
            <person name="Devos K.M."/>
            <person name="Dvorak J."/>
        </authorList>
    </citation>
    <scope>NUCLEOTIDE SEQUENCE [LARGE SCALE GENOMIC DNA]</scope>
    <source>
        <strain evidence="1">cv. AL8/78</strain>
    </source>
</reference>
<protein>
    <submittedName>
        <fullName evidence="1">Uncharacterized protein</fullName>
    </submittedName>
</protein>
<dbReference type="AlphaFoldDB" id="A0A452ZYW4"/>
<reference evidence="2" key="2">
    <citation type="journal article" date="2017" name="Nat. Plants">
        <title>The Aegilops tauschii genome reveals multiple impacts of transposons.</title>
        <authorList>
            <person name="Zhao G."/>
            <person name="Zou C."/>
            <person name="Li K."/>
            <person name="Wang K."/>
            <person name="Li T."/>
            <person name="Gao L."/>
            <person name="Zhang X."/>
            <person name="Wang H."/>
            <person name="Yang Z."/>
            <person name="Liu X."/>
            <person name="Jiang W."/>
            <person name="Mao L."/>
            <person name="Kong X."/>
            <person name="Jiao Y."/>
            <person name="Jia J."/>
        </authorList>
    </citation>
    <scope>NUCLEOTIDE SEQUENCE [LARGE SCALE GENOMIC DNA]</scope>
    <source>
        <strain evidence="2">cv. AL8/78</strain>
    </source>
</reference>
<evidence type="ECO:0000313" key="1">
    <source>
        <dbReference type="EnsemblPlants" id="AET1Gv20978000.1"/>
    </source>
</evidence>
<accession>A0A452ZYW4</accession>
<name>A0A452ZYW4_AEGTS</name>